<feature type="transmembrane region" description="Helical" evidence="6">
    <location>
        <begin position="56"/>
        <end position="86"/>
    </location>
</feature>
<evidence type="ECO:0000256" key="3">
    <source>
        <dbReference type="ARBA" id="ARBA00022692"/>
    </source>
</evidence>
<evidence type="ECO:0000256" key="4">
    <source>
        <dbReference type="ARBA" id="ARBA00022989"/>
    </source>
</evidence>
<keyword evidence="8" id="KW-1185">Reference proteome</keyword>
<evidence type="ECO:0000256" key="5">
    <source>
        <dbReference type="ARBA" id="ARBA00023136"/>
    </source>
</evidence>
<sequence length="208" mass="21876">MIDPAVLFTYSLIVLGFVFIPGPATLLTVARATTSGTKVGIATGAGITAGDFLHTIMAVVGISAIIAASATLFTVVKYLGAAYLVYLGLKAIFEKGSVDLGQGRVPITAAQAFRQAILAEVLNPKTALFFLAFLPQFVAPEKGFVVMQLTVLGVVFALIGFFSTIVYSVAAGGLGNFLRRNPTVLKWQGKVVGSIYCTLGVRLALQER</sequence>
<dbReference type="RefSeq" id="WP_073036102.1">
    <property type="nucleotide sequence ID" value="NZ_BMLR01000008.1"/>
</dbReference>
<dbReference type="PANTHER" id="PTHR30086:SF20">
    <property type="entry name" value="ARGININE EXPORTER PROTEIN ARGO-RELATED"/>
    <property type="match status" value="1"/>
</dbReference>
<evidence type="ECO:0000256" key="2">
    <source>
        <dbReference type="ARBA" id="ARBA00022475"/>
    </source>
</evidence>
<evidence type="ECO:0000256" key="6">
    <source>
        <dbReference type="SAM" id="Phobius"/>
    </source>
</evidence>
<dbReference type="PIRSF" id="PIRSF006324">
    <property type="entry name" value="LeuE"/>
    <property type="match status" value="1"/>
</dbReference>
<dbReference type="EMBL" id="FRBR01000012">
    <property type="protein sequence ID" value="SHM23844.1"/>
    <property type="molecule type" value="Genomic_DNA"/>
</dbReference>
<protein>
    <submittedName>
        <fullName evidence="7">Threonine/homoserine/homoserine lactone efflux protein</fullName>
    </submittedName>
</protein>
<dbReference type="PANTHER" id="PTHR30086">
    <property type="entry name" value="ARGININE EXPORTER PROTEIN ARGO"/>
    <property type="match status" value="1"/>
</dbReference>
<feature type="transmembrane region" description="Helical" evidence="6">
    <location>
        <begin position="144"/>
        <end position="167"/>
    </location>
</feature>
<comment type="subcellular location">
    <subcellularLocation>
        <location evidence="1">Cell membrane</location>
        <topology evidence="1">Multi-pass membrane protein</topology>
    </subcellularLocation>
</comment>
<proteinExistence type="predicted"/>
<evidence type="ECO:0000313" key="7">
    <source>
        <dbReference type="EMBL" id="SHM23844.1"/>
    </source>
</evidence>
<dbReference type="AlphaFoldDB" id="A0A1M7H5F7"/>
<dbReference type="GO" id="GO:0015171">
    <property type="term" value="F:amino acid transmembrane transporter activity"/>
    <property type="evidence" value="ECO:0007669"/>
    <property type="project" value="TreeGrafter"/>
</dbReference>
<keyword evidence="5 6" id="KW-0472">Membrane</keyword>
<dbReference type="OrthoDB" id="9804822at2"/>
<keyword evidence="4 6" id="KW-1133">Transmembrane helix</keyword>
<dbReference type="Proteomes" id="UP000183974">
    <property type="component" value="Unassembled WGS sequence"/>
</dbReference>
<dbReference type="GO" id="GO:0005886">
    <property type="term" value="C:plasma membrane"/>
    <property type="evidence" value="ECO:0007669"/>
    <property type="project" value="UniProtKB-SubCell"/>
</dbReference>
<organism evidence="7 8">
    <name type="scientific">Roseovarius pacificus</name>
    <dbReference type="NCBI Taxonomy" id="337701"/>
    <lineage>
        <taxon>Bacteria</taxon>
        <taxon>Pseudomonadati</taxon>
        <taxon>Pseudomonadota</taxon>
        <taxon>Alphaproteobacteria</taxon>
        <taxon>Rhodobacterales</taxon>
        <taxon>Roseobacteraceae</taxon>
        <taxon>Roseovarius</taxon>
    </lineage>
</organism>
<reference evidence="7 8" key="1">
    <citation type="submission" date="2016-11" db="EMBL/GenBank/DDBJ databases">
        <authorList>
            <person name="Jaros S."/>
            <person name="Januszkiewicz K."/>
            <person name="Wedrychowicz H."/>
        </authorList>
    </citation>
    <scope>NUCLEOTIDE SEQUENCE [LARGE SCALE GENOMIC DNA]</scope>
    <source>
        <strain evidence="7 8">DSM 29589</strain>
    </source>
</reference>
<keyword evidence="2" id="KW-1003">Cell membrane</keyword>
<evidence type="ECO:0000256" key="1">
    <source>
        <dbReference type="ARBA" id="ARBA00004651"/>
    </source>
</evidence>
<accession>A0A1M7H5F7</accession>
<evidence type="ECO:0000313" key="8">
    <source>
        <dbReference type="Proteomes" id="UP000183974"/>
    </source>
</evidence>
<dbReference type="InterPro" id="IPR001123">
    <property type="entry name" value="LeuE-type"/>
</dbReference>
<gene>
    <name evidence="7" type="ORF">SAMN05444398_1121</name>
</gene>
<name>A0A1M7H5F7_9RHOB</name>
<keyword evidence="3 6" id="KW-0812">Transmembrane</keyword>
<dbReference type="Pfam" id="PF01810">
    <property type="entry name" value="LysE"/>
    <property type="match status" value="1"/>
</dbReference>